<dbReference type="OMA" id="NTYRRKV"/>
<reference evidence="5" key="1">
    <citation type="journal article" date="2014" name="Nat. Commun.">
        <title>The tobacco genome sequence and its comparison with those of tomato and potato.</title>
        <authorList>
            <person name="Sierro N."/>
            <person name="Battey J.N."/>
            <person name="Ouadi S."/>
            <person name="Bakaher N."/>
            <person name="Bovet L."/>
            <person name="Willig A."/>
            <person name="Goepfert S."/>
            <person name="Peitsch M.C."/>
            <person name="Ivanov N.V."/>
        </authorList>
    </citation>
    <scope>NUCLEOTIDE SEQUENCE [LARGE SCALE GENOMIC DNA]</scope>
</reference>
<dbReference type="AlphaFoldDB" id="A0A1S4BHT5"/>
<evidence type="ECO:0000256" key="1">
    <source>
        <dbReference type="ARBA" id="ARBA00004123"/>
    </source>
</evidence>
<evidence type="ECO:0000313" key="6">
    <source>
        <dbReference type="RefSeq" id="XP_016488440.1"/>
    </source>
</evidence>
<dbReference type="GO" id="GO:0008622">
    <property type="term" value="C:epsilon DNA polymerase complex"/>
    <property type="evidence" value="ECO:0000318"/>
    <property type="project" value="GO_Central"/>
</dbReference>
<dbReference type="InterPro" id="IPR003958">
    <property type="entry name" value="CBFA_NFYB_domain"/>
</dbReference>
<dbReference type="PANTHER" id="PTHR46172">
    <property type="entry name" value="DNA POLYMERASE EPSILON SUBUNIT 3"/>
    <property type="match status" value="1"/>
</dbReference>
<feature type="domain" description="Transcription factor CBF/NF-Y/archaeal histone" evidence="4">
    <location>
        <begin position="29"/>
        <end position="97"/>
    </location>
</feature>
<evidence type="ECO:0000256" key="3">
    <source>
        <dbReference type="SAM" id="MobiDB-lite"/>
    </source>
</evidence>
<dbReference type="Pfam" id="PF00808">
    <property type="entry name" value="CBFD_NFYB_HMF"/>
    <property type="match status" value="1"/>
</dbReference>
<dbReference type="RefSeq" id="XP_016488440.1">
    <property type="nucleotide sequence ID" value="XM_016632954.1"/>
</dbReference>
<dbReference type="GO" id="GO:0006272">
    <property type="term" value="P:leading strand elongation"/>
    <property type="evidence" value="ECO:0000318"/>
    <property type="project" value="GO_Central"/>
</dbReference>
<keyword evidence="5" id="KW-1185">Reference proteome</keyword>
<dbReference type="Gene3D" id="1.10.20.10">
    <property type="entry name" value="Histone, subunit A"/>
    <property type="match status" value="1"/>
</dbReference>
<comment type="subcellular location">
    <subcellularLocation>
        <location evidence="1">Nucleus</location>
    </subcellularLocation>
</comment>
<dbReference type="SUPFAM" id="SSF47113">
    <property type="entry name" value="Histone-fold"/>
    <property type="match status" value="1"/>
</dbReference>
<dbReference type="STRING" id="4097.A0A1S4BHT5"/>
<dbReference type="RefSeq" id="XP_016488440.1">
    <property type="nucleotide sequence ID" value="XM_016632954.2"/>
</dbReference>
<dbReference type="GeneID" id="107808429"/>
<evidence type="ECO:0000313" key="5">
    <source>
        <dbReference type="Proteomes" id="UP000790787"/>
    </source>
</evidence>
<dbReference type="GO" id="GO:0008623">
    <property type="term" value="C:CHRAC"/>
    <property type="evidence" value="ECO:0000318"/>
    <property type="project" value="GO_Central"/>
</dbReference>
<evidence type="ECO:0000259" key="4">
    <source>
        <dbReference type="Pfam" id="PF00808"/>
    </source>
</evidence>
<dbReference type="GO" id="GO:0031490">
    <property type="term" value="F:chromatin DNA binding"/>
    <property type="evidence" value="ECO:0000318"/>
    <property type="project" value="GO_Central"/>
</dbReference>
<organism evidence="5 6">
    <name type="scientific">Nicotiana tabacum</name>
    <name type="common">Common tobacco</name>
    <dbReference type="NCBI Taxonomy" id="4097"/>
    <lineage>
        <taxon>Eukaryota</taxon>
        <taxon>Viridiplantae</taxon>
        <taxon>Streptophyta</taxon>
        <taxon>Embryophyta</taxon>
        <taxon>Tracheophyta</taxon>
        <taxon>Spermatophyta</taxon>
        <taxon>Magnoliopsida</taxon>
        <taxon>eudicotyledons</taxon>
        <taxon>Gunneridae</taxon>
        <taxon>Pentapetalae</taxon>
        <taxon>asterids</taxon>
        <taxon>lamiids</taxon>
        <taxon>Solanales</taxon>
        <taxon>Solanaceae</taxon>
        <taxon>Nicotianoideae</taxon>
        <taxon>Nicotianeae</taxon>
        <taxon>Nicotiana</taxon>
    </lineage>
</organism>
<dbReference type="InterPro" id="IPR051377">
    <property type="entry name" value="DNA_Pol-Epsilon_Subunit"/>
</dbReference>
<protein>
    <submittedName>
        <fullName evidence="6">DNA polymerase epsilon subunit 3-like</fullName>
    </submittedName>
    <submittedName>
        <fullName evidence="6">Uncharacterized protein LOC107808429</fullName>
    </submittedName>
</protein>
<feature type="compositionally biased region" description="Basic and acidic residues" evidence="3">
    <location>
        <begin position="132"/>
        <end position="154"/>
    </location>
</feature>
<feature type="compositionally biased region" description="Acidic residues" evidence="3">
    <location>
        <begin position="155"/>
        <end position="200"/>
    </location>
</feature>
<feature type="region of interest" description="Disordered" evidence="3">
    <location>
        <begin position="118"/>
        <end position="200"/>
    </location>
</feature>
<accession>A0A1S4BHT5</accession>
<dbReference type="InterPro" id="IPR009072">
    <property type="entry name" value="Histone-fold"/>
</dbReference>
<dbReference type="KEGG" id="nta:107808429"/>
<gene>
    <name evidence="6" type="primary">LOC107808429</name>
</gene>
<dbReference type="PANTHER" id="PTHR46172:SF1">
    <property type="entry name" value="DNA POLYMERASE EPSILON SUBUNIT 3"/>
    <property type="match status" value="1"/>
</dbReference>
<keyword evidence="2" id="KW-0539">Nucleus</keyword>
<reference evidence="6" key="2">
    <citation type="submission" date="2025-08" db="UniProtKB">
        <authorList>
            <consortium name="RefSeq"/>
        </authorList>
    </citation>
    <scope>IDENTIFICATION</scope>
    <source>
        <tissue evidence="6">Leaf</tissue>
    </source>
</reference>
<dbReference type="PaxDb" id="4097-A0A1S4BHT5"/>
<dbReference type="CDD" id="cd22928">
    <property type="entry name" value="HFD_POLE3_DPB4"/>
    <property type="match status" value="1"/>
</dbReference>
<dbReference type="Proteomes" id="UP000790787">
    <property type="component" value="Chromosome 9"/>
</dbReference>
<dbReference type="GO" id="GO:0031507">
    <property type="term" value="P:heterochromatin formation"/>
    <property type="evidence" value="ECO:0000318"/>
    <property type="project" value="GO_Central"/>
</dbReference>
<dbReference type="GO" id="GO:0006974">
    <property type="term" value="P:DNA damage response"/>
    <property type="evidence" value="ECO:0000318"/>
    <property type="project" value="GO_Central"/>
</dbReference>
<dbReference type="GO" id="GO:0046982">
    <property type="term" value="F:protein heterodimerization activity"/>
    <property type="evidence" value="ECO:0007669"/>
    <property type="project" value="InterPro"/>
</dbReference>
<dbReference type="OrthoDB" id="1707486at2759"/>
<evidence type="ECO:0000256" key="2">
    <source>
        <dbReference type="ARBA" id="ARBA00023242"/>
    </source>
</evidence>
<name>A0A1S4BHT5_TOBAC</name>
<proteinExistence type="predicted"/>
<sequence length="200" mass="22296">MAEIEKQKDKDKEKVPPAAAAVQIEQEGLPKTIVRRLVKDKLSQLSTDTDISLLRDSLLAFSESARIFIHYLSATANDICKESKRQTINAEDVFKALEEIEFPEFIEPLRASLEVFRQRNSKRKSGSSKSTESNKKAKLKEPVENGKGKMKEQPSDTENEDGQAGEQPSDNENEEGQAAEQPSDNENEDGQVEGEDSADE</sequence>